<evidence type="ECO:0000256" key="7">
    <source>
        <dbReference type="SAM" id="Phobius"/>
    </source>
</evidence>
<dbReference type="PANTHER" id="PTHR31585">
    <property type="entry name" value="FOLATE-BIOPTERIN TRANSPORTER 1, CHLOROPLASTIC"/>
    <property type="match status" value="1"/>
</dbReference>
<dbReference type="Pfam" id="PF03092">
    <property type="entry name" value="BT1"/>
    <property type="match status" value="2"/>
</dbReference>
<dbReference type="SUPFAM" id="SSF103473">
    <property type="entry name" value="MFS general substrate transporter"/>
    <property type="match status" value="1"/>
</dbReference>
<dbReference type="PANTHER" id="PTHR31585:SF5">
    <property type="entry name" value="RNA-BINDING S4 DOMAIN-CONTAINING PROTEIN"/>
    <property type="match status" value="1"/>
</dbReference>
<organism evidence="8 9">
    <name type="scientific">Pythium insidiosum</name>
    <name type="common">Pythiosis disease agent</name>
    <dbReference type="NCBI Taxonomy" id="114742"/>
    <lineage>
        <taxon>Eukaryota</taxon>
        <taxon>Sar</taxon>
        <taxon>Stramenopiles</taxon>
        <taxon>Oomycota</taxon>
        <taxon>Peronosporomycetes</taxon>
        <taxon>Pythiales</taxon>
        <taxon>Pythiaceae</taxon>
        <taxon>Pythium</taxon>
    </lineage>
</organism>
<feature type="transmembrane region" description="Helical" evidence="7">
    <location>
        <begin position="258"/>
        <end position="277"/>
    </location>
</feature>
<evidence type="ECO:0000256" key="3">
    <source>
        <dbReference type="ARBA" id="ARBA00022448"/>
    </source>
</evidence>
<dbReference type="InterPro" id="IPR039309">
    <property type="entry name" value="BT1"/>
</dbReference>
<protein>
    <recommendedName>
        <fullName evidence="10">Transmembrane protein</fullName>
    </recommendedName>
</protein>
<keyword evidence="4 7" id="KW-0812">Transmembrane</keyword>
<feature type="transmembrane region" description="Helical" evidence="7">
    <location>
        <begin position="57"/>
        <end position="78"/>
    </location>
</feature>
<evidence type="ECO:0000256" key="2">
    <source>
        <dbReference type="ARBA" id="ARBA00007015"/>
    </source>
</evidence>
<feature type="transmembrane region" description="Helical" evidence="7">
    <location>
        <begin position="180"/>
        <end position="198"/>
    </location>
</feature>
<name>A0AAD5M9Y8_PYTIN</name>
<feature type="transmembrane region" description="Helical" evidence="7">
    <location>
        <begin position="98"/>
        <end position="118"/>
    </location>
</feature>
<keyword evidence="6 7" id="KW-0472">Membrane</keyword>
<dbReference type="AlphaFoldDB" id="A0AAD5M9Y8"/>
<evidence type="ECO:0000256" key="4">
    <source>
        <dbReference type="ARBA" id="ARBA00022692"/>
    </source>
</evidence>
<sequence>MANKLDIVERVSYLSSVHKDDDKYGGIRTPEAFDIEGGALRQGGAPRLFSRQYGGLLAQYAAVGLIYGTLPNTVYPFLQKYLNVQGNQTITAATLIDIPWSFKVFYGIVTDCFPIFGFRRRPYMIIGWSLCLLMLIVMASTPVGEPYFMDPQYRKVKPEDYTPEIEATLNRSAQDKGGKYVILMMLAAFGYLMADVAADAVVVELAQREPENVRGTTQTVIYSTRTLFVVIAQVIQAFGFNGKDYGGQFDFSISFPTLMLILAICLAPVVPVTWFFITEERVAQRVPFTGYLSDLWSAIKSRAFYQVIAYKFFSGVFENFTYVAQNPVQDYWAGVTTLNEKISGIIGQAVFGTALVVTGKYGLSWNWRVMPIVTMIAVIALDSICTQLTVWNVFRNQWFWLGVPIVEYVPKGINFIISTYVTVELAGEGNEGAVYGLITTVSNLSDPFARTIAKNIDATMDFSTERIQNDSHEVRRDVTISILIMYAAKLFSLCFLVLLPRQKAETQELKRNGGSSKVMGAITVFYLLFALVWSLTTNILGIFPSTACLKIAGGDGC</sequence>
<comment type="similarity">
    <text evidence="2">Belongs to the major facilitator superfamily. Folate-biopterin transporter (TC 2.A.71) family.</text>
</comment>
<evidence type="ECO:0000256" key="5">
    <source>
        <dbReference type="ARBA" id="ARBA00022989"/>
    </source>
</evidence>
<feature type="transmembrane region" description="Helical" evidence="7">
    <location>
        <begin position="125"/>
        <end position="144"/>
    </location>
</feature>
<gene>
    <name evidence="8" type="ORF">P43SY_004990</name>
</gene>
<evidence type="ECO:0008006" key="10">
    <source>
        <dbReference type="Google" id="ProtNLM"/>
    </source>
</evidence>
<reference evidence="8" key="1">
    <citation type="submission" date="2021-12" db="EMBL/GenBank/DDBJ databases">
        <title>Prjna785345.</title>
        <authorList>
            <person name="Rujirawat T."/>
            <person name="Krajaejun T."/>
        </authorList>
    </citation>
    <scope>NUCLEOTIDE SEQUENCE</scope>
    <source>
        <strain evidence="8">Pi057C3</strain>
    </source>
</reference>
<keyword evidence="3" id="KW-0813">Transport</keyword>
<dbReference type="GO" id="GO:0016020">
    <property type="term" value="C:membrane"/>
    <property type="evidence" value="ECO:0007669"/>
    <property type="project" value="UniProtKB-SubCell"/>
</dbReference>
<keyword evidence="9" id="KW-1185">Reference proteome</keyword>
<feature type="transmembrane region" description="Helical" evidence="7">
    <location>
        <begin position="478"/>
        <end position="499"/>
    </location>
</feature>
<dbReference type="InterPro" id="IPR036259">
    <property type="entry name" value="MFS_trans_sf"/>
</dbReference>
<feature type="transmembrane region" description="Helical" evidence="7">
    <location>
        <begin position="369"/>
        <end position="394"/>
    </location>
</feature>
<feature type="transmembrane region" description="Helical" evidence="7">
    <location>
        <begin position="219"/>
        <end position="238"/>
    </location>
</feature>
<comment type="subcellular location">
    <subcellularLocation>
        <location evidence="1">Membrane</location>
        <topology evidence="1">Multi-pass membrane protein</topology>
    </subcellularLocation>
</comment>
<evidence type="ECO:0000313" key="9">
    <source>
        <dbReference type="Proteomes" id="UP001209570"/>
    </source>
</evidence>
<proteinExistence type="inferred from homology"/>
<dbReference type="EMBL" id="JAKCXM010000021">
    <property type="protein sequence ID" value="KAJ0407449.1"/>
    <property type="molecule type" value="Genomic_DNA"/>
</dbReference>
<keyword evidence="5 7" id="KW-1133">Transmembrane helix</keyword>
<evidence type="ECO:0000313" key="8">
    <source>
        <dbReference type="EMBL" id="KAJ0407449.1"/>
    </source>
</evidence>
<evidence type="ECO:0000256" key="6">
    <source>
        <dbReference type="ARBA" id="ARBA00023136"/>
    </source>
</evidence>
<dbReference type="Proteomes" id="UP001209570">
    <property type="component" value="Unassembled WGS sequence"/>
</dbReference>
<evidence type="ECO:0000256" key="1">
    <source>
        <dbReference type="ARBA" id="ARBA00004141"/>
    </source>
</evidence>
<accession>A0AAD5M9Y8</accession>
<feature type="transmembrane region" description="Helical" evidence="7">
    <location>
        <begin position="520"/>
        <end position="543"/>
    </location>
</feature>
<comment type="caution">
    <text evidence="8">The sequence shown here is derived from an EMBL/GenBank/DDBJ whole genome shotgun (WGS) entry which is preliminary data.</text>
</comment>